<evidence type="ECO:0000313" key="9">
    <source>
        <dbReference type="Proteomes" id="UP000076532"/>
    </source>
</evidence>
<evidence type="ECO:0000256" key="6">
    <source>
        <dbReference type="ARBA" id="ARBA00023274"/>
    </source>
</evidence>
<name>A0A166A034_9AGAM</name>
<keyword evidence="9" id="KW-1185">Reference proteome</keyword>
<sequence length="460" mass="49902">MATALSSASRASCSSFSRTALVALRVPKGARGAHAVMKKLQNRKTGGFGPPSDEPASAQKTLGTFVRMPKGGLTHPLFEQDHPDELAIESFKPDSLTPEVIGTAMRFGARENEPYRIFGLPRNLVLEFRMLSKPCSVIRDVTLKAVDTLDAASVKPSRDTRVVFTGESGAGKSFALLQAVQYAISRSWLVLYIPRAIALVDSSSLHSYDARTQTYNQPAVAFQLLQRFLTVNRTALSELALARDHELGAGKRAAKGTGVIELIEMGTRDQGVATVVFEALLEELAVQTECPVLVAIDDFQALYGKTKYRDPQFEPIKSYHLSTPRLLLDYASGKKTFARGAILGATSTTNTTFPISLELAEVLSAPSPTSPTSSLLPLPKAAYAYTSRSTTMKTYSSGLVPLEVPAKLTTEEAAGVFEVWMKDRGLHSLASDELFLAKYTETSGKARDFVWRGLLGTLET</sequence>
<keyword evidence="3" id="KW-0809">Transit peptide</keyword>
<dbReference type="PANTHER" id="PTHR12810:SF0">
    <property type="entry name" value="SMALL RIBOSOMAL SUBUNIT PROTEIN MS29"/>
    <property type="match status" value="1"/>
</dbReference>
<keyword evidence="4" id="KW-0689">Ribosomal protein</keyword>
<dbReference type="SUPFAM" id="SSF52540">
    <property type="entry name" value="P-loop containing nucleoside triphosphate hydrolases"/>
    <property type="match status" value="1"/>
</dbReference>
<dbReference type="OrthoDB" id="274828at2759"/>
<dbReference type="STRING" id="436010.A0A166A034"/>
<evidence type="ECO:0000256" key="7">
    <source>
        <dbReference type="ARBA" id="ARBA00035140"/>
    </source>
</evidence>
<dbReference type="Pfam" id="PF10236">
    <property type="entry name" value="DAP3"/>
    <property type="match status" value="1"/>
</dbReference>
<evidence type="ECO:0000256" key="4">
    <source>
        <dbReference type="ARBA" id="ARBA00022980"/>
    </source>
</evidence>
<dbReference type="EMBL" id="KV417668">
    <property type="protein sequence ID" value="KZP11108.1"/>
    <property type="molecule type" value="Genomic_DNA"/>
</dbReference>
<evidence type="ECO:0000256" key="2">
    <source>
        <dbReference type="ARBA" id="ARBA00009863"/>
    </source>
</evidence>
<evidence type="ECO:0000256" key="5">
    <source>
        <dbReference type="ARBA" id="ARBA00023128"/>
    </source>
</evidence>
<dbReference type="InterPro" id="IPR027417">
    <property type="entry name" value="P-loop_NTPase"/>
</dbReference>
<comment type="similarity">
    <text evidence="2">Belongs to the mitochondrion-specific ribosomal protein mS29 family.</text>
</comment>
<comment type="subcellular location">
    <subcellularLocation>
        <location evidence="1">Mitochondrion</location>
    </subcellularLocation>
</comment>
<evidence type="ECO:0000256" key="1">
    <source>
        <dbReference type="ARBA" id="ARBA00004173"/>
    </source>
</evidence>
<accession>A0A166A034</accession>
<evidence type="ECO:0000256" key="3">
    <source>
        <dbReference type="ARBA" id="ARBA00022946"/>
    </source>
</evidence>
<dbReference type="PANTHER" id="PTHR12810">
    <property type="entry name" value="MITOCHONDRIAL 28S RIBOSOMAL PROTEIN S29"/>
    <property type="match status" value="1"/>
</dbReference>
<dbReference type="GO" id="GO:0003735">
    <property type="term" value="F:structural constituent of ribosome"/>
    <property type="evidence" value="ECO:0007669"/>
    <property type="project" value="TreeGrafter"/>
</dbReference>
<dbReference type="Proteomes" id="UP000076532">
    <property type="component" value="Unassembled WGS sequence"/>
</dbReference>
<organism evidence="8 9">
    <name type="scientific">Athelia psychrophila</name>
    <dbReference type="NCBI Taxonomy" id="1759441"/>
    <lineage>
        <taxon>Eukaryota</taxon>
        <taxon>Fungi</taxon>
        <taxon>Dikarya</taxon>
        <taxon>Basidiomycota</taxon>
        <taxon>Agaricomycotina</taxon>
        <taxon>Agaricomycetes</taxon>
        <taxon>Agaricomycetidae</taxon>
        <taxon>Atheliales</taxon>
        <taxon>Atheliaceae</taxon>
        <taxon>Athelia</taxon>
    </lineage>
</organism>
<keyword evidence="5" id="KW-0496">Mitochondrion</keyword>
<evidence type="ECO:0000313" key="8">
    <source>
        <dbReference type="EMBL" id="KZP11108.1"/>
    </source>
</evidence>
<dbReference type="InterPro" id="IPR019368">
    <property type="entry name" value="Ribosomal_mS29"/>
</dbReference>
<gene>
    <name evidence="8" type="ORF">FIBSPDRAFT_871879</name>
</gene>
<proteinExistence type="inferred from homology"/>
<protein>
    <recommendedName>
        <fullName evidence="7">Small ribosomal subunit protein mS29</fullName>
    </recommendedName>
</protein>
<reference evidence="8 9" key="1">
    <citation type="journal article" date="2016" name="Mol. Biol. Evol.">
        <title>Comparative Genomics of Early-Diverging Mushroom-Forming Fungi Provides Insights into the Origins of Lignocellulose Decay Capabilities.</title>
        <authorList>
            <person name="Nagy L.G."/>
            <person name="Riley R."/>
            <person name="Tritt A."/>
            <person name="Adam C."/>
            <person name="Daum C."/>
            <person name="Floudas D."/>
            <person name="Sun H."/>
            <person name="Yadav J.S."/>
            <person name="Pangilinan J."/>
            <person name="Larsson K.H."/>
            <person name="Matsuura K."/>
            <person name="Barry K."/>
            <person name="Labutti K."/>
            <person name="Kuo R."/>
            <person name="Ohm R.A."/>
            <person name="Bhattacharya S.S."/>
            <person name="Shirouzu T."/>
            <person name="Yoshinaga Y."/>
            <person name="Martin F.M."/>
            <person name="Grigoriev I.V."/>
            <person name="Hibbett D.S."/>
        </authorList>
    </citation>
    <scope>NUCLEOTIDE SEQUENCE [LARGE SCALE GENOMIC DNA]</scope>
    <source>
        <strain evidence="8 9">CBS 109695</strain>
    </source>
</reference>
<dbReference type="AlphaFoldDB" id="A0A166A034"/>
<dbReference type="GO" id="GO:0005763">
    <property type="term" value="C:mitochondrial small ribosomal subunit"/>
    <property type="evidence" value="ECO:0007669"/>
    <property type="project" value="TreeGrafter"/>
</dbReference>
<keyword evidence="6" id="KW-0687">Ribonucleoprotein</keyword>